<keyword evidence="4" id="KW-0862">Zinc</keyword>
<dbReference type="Proteomes" id="UP000181909">
    <property type="component" value="Unassembled WGS sequence"/>
</dbReference>
<dbReference type="Pfam" id="PF01385">
    <property type="entry name" value="OrfB_IS605"/>
    <property type="match status" value="1"/>
</dbReference>
<keyword evidence="3" id="KW-0479">Metal-binding</keyword>
<accession>A0A1K1UZK1</accession>
<dbReference type="InterPro" id="IPR001959">
    <property type="entry name" value="Transposase"/>
</dbReference>
<feature type="region of interest" description="Disordered" evidence="7">
    <location>
        <begin position="676"/>
        <end position="709"/>
    </location>
</feature>
<dbReference type="GO" id="GO:0006310">
    <property type="term" value="P:DNA recombination"/>
    <property type="evidence" value="ECO:0007669"/>
    <property type="project" value="UniProtKB-KW"/>
</dbReference>
<evidence type="ECO:0000259" key="10">
    <source>
        <dbReference type="Pfam" id="PF12323"/>
    </source>
</evidence>
<comment type="similarity">
    <text evidence="1">In the C-terminal section; belongs to the transposase 35 family.</text>
</comment>
<evidence type="ECO:0000256" key="7">
    <source>
        <dbReference type="SAM" id="MobiDB-lite"/>
    </source>
</evidence>
<dbReference type="Pfam" id="PF01547">
    <property type="entry name" value="SBP_bac_1"/>
    <property type="match status" value="1"/>
</dbReference>
<dbReference type="GO" id="GO:0032196">
    <property type="term" value="P:transposition"/>
    <property type="evidence" value="ECO:0007669"/>
    <property type="project" value="UniProtKB-KW"/>
</dbReference>
<dbReference type="Gene3D" id="3.40.190.10">
    <property type="entry name" value="Periplasmic binding protein-like II"/>
    <property type="match status" value="2"/>
</dbReference>
<evidence type="ECO:0000256" key="4">
    <source>
        <dbReference type="ARBA" id="ARBA00022833"/>
    </source>
</evidence>
<dbReference type="STRING" id="1893.SAMN02787144_1001818"/>
<dbReference type="Pfam" id="PF07282">
    <property type="entry name" value="Cas12f1-like_TNB"/>
    <property type="match status" value="1"/>
</dbReference>
<evidence type="ECO:0000256" key="1">
    <source>
        <dbReference type="ARBA" id="ARBA00008761"/>
    </source>
</evidence>
<dbReference type="NCBIfam" id="TIGR01766">
    <property type="entry name" value="IS200/IS605 family accessory protein TnpB-like domain"/>
    <property type="match status" value="1"/>
</dbReference>
<evidence type="ECO:0000313" key="11">
    <source>
        <dbReference type="EMBL" id="SFX17947.1"/>
    </source>
</evidence>
<evidence type="ECO:0000256" key="5">
    <source>
        <dbReference type="ARBA" id="ARBA00023125"/>
    </source>
</evidence>
<feature type="compositionally biased region" description="Basic and acidic residues" evidence="7">
    <location>
        <begin position="676"/>
        <end position="690"/>
    </location>
</feature>
<feature type="domain" description="Cas12f1-like TNB" evidence="9">
    <location>
        <begin position="617"/>
        <end position="684"/>
    </location>
</feature>
<dbReference type="InterPro" id="IPR050490">
    <property type="entry name" value="Bact_solute-bd_prot1"/>
</dbReference>
<gene>
    <name evidence="11" type="ORF">SAMN02787144_1001818</name>
</gene>
<evidence type="ECO:0000313" key="12">
    <source>
        <dbReference type="Proteomes" id="UP000181909"/>
    </source>
</evidence>
<dbReference type="PANTHER" id="PTHR43649:SF12">
    <property type="entry name" value="DIACETYLCHITOBIOSE BINDING PROTEIN DASA"/>
    <property type="match status" value="1"/>
</dbReference>
<name>A0A1K1UZK1_STRAR</name>
<keyword evidence="2" id="KW-0815">Transposition</keyword>
<evidence type="ECO:0000256" key="6">
    <source>
        <dbReference type="ARBA" id="ARBA00023172"/>
    </source>
</evidence>
<dbReference type="SUPFAM" id="SSF53850">
    <property type="entry name" value="Periplasmic binding protein-like II"/>
    <property type="match status" value="1"/>
</dbReference>
<dbReference type="NCBIfam" id="NF040570">
    <property type="entry name" value="guided_TnpB"/>
    <property type="match status" value="1"/>
</dbReference>
<feature type="region of interest" description="Disordered" evidence="7">
    <location>
        <begin position="538"/>
        <end position="561"/>
    </location>
</feature>
<sequence>MDMHAHDRRRCLAIGAATAASATPLLTACGAGFGGDKARNDGSAADDVTGPFDWKRAKGRTVKALLNKHPYTDALIADLKAFTEKTGVRVEYDVFPEDNYFDKLTVDLSSGRASYDVFMLGAYMVWQYGPPGWLEDLGPWMRNSSATGAEWDQEDFFPNLLSADQWSLKAGAPLGRGGQYALPWGWETNVVAYNTEVFRKLGLKPAETFDELREVAGAITRRAPGAGFDGMYGVAVRGSRSWATIHPGFMTMYARNGLKDFTVEGSRVKYAITVARTGGYITTACSHGIHAPWIAKDQCLPVLILSHGLASGGRTVVCVQLRYAFRIEPGPGQRIALGRAFGCARVVFNDCLRARKRAHEQGAPYPTSAELSKRYITEAKKTPERSWLGEVSSVVLQQSLRDLDTAYRNFFASIKGTRKGPKIAEPRFKSKRDSRQCVRFTANAKWSITPDGKLNLPKIGPVRVRWSRALPSVPSTVTVIKDAADRYWASFVVETYPAGEALPALDREQGIDLGLTHFAVMADGSRVRSPRFLRRAEKKLKREQRSLSRKKKGSKNRGKQRVKVARAHAKVADARRDFHHKLSTKLIRENQAVSVESLSVKGLARTRLAKSVHDAGWSSFVTMLEYKASRYGRTLTKVDRAFPSSQVCSSCGHRDGPKPLDIRTWICPRCGARQDRDHNAGTNIRDEGRRIRAAHQAVPPTPGPGASRR</sequence>
<dbReference type="Pfam" id="PF12323">
    <property type="entry name" value="HTH_OrfB_IS605"/>
    <property type="match status" value="1"/>
</dbReference>
<keyword evidence="6" id="KW-0233">DNA recombination</keyword>
<dbReference type="EMBL" id="FPJO01000001">
    <property type="protein sequence ID" value="SFX17947.1"/>
    <property type="molecule type" value="Genomic_DNA"/>
</dbReference>
<feature type="domain" description="Transposase putative helix-turn-helix" evidence="10">
    <location>
        <begin position="320"/>
        <end position="362"/>
    </location>
</feature>
<reference evidence="11 12" key="1">
    <citation type="submission" date="2016-11" db="EMBL/GenBank/DDBJ databases">
        <authorList>
            <person name="Jaros S."/>
            <person name="Januszkiewicz K."/>
            <person name="Wedrychowicz H."/>
        </authorList>
    </citation>
    <scope>NUCLEOTIDE SEQUENCE [LARGE SCALE GENOMIC DNA]</scope>
    <source>
        <strain evidence="11 12">OK807</strain>
    </source>
</reference>
<evidence type="ECO:0000256" key="2">
    <source>
        <dbReference type="ARBA" id="ARBA00022578"/>
    </source>
</evidence>
<dbReference type="GO" id="GO:0003677">
    <property type="term" value="F:DNA binding"/>
    <property type="evidence" value="ECO:0007669"/>
    <property type="project" value="UniProtKB-KW"/>
</dbReference>
<evidence type="ECO:0000259" key="9">
    <source>
        <dbReference type="Pfam" id="PF07282"/>
    </source>
</evidence>
<dbReference type="AlphaFoldDB" id="A0A1K1UZK1"/>
<dbReference type="PANTHER" id="PTHR43649">
    <property type="entry name" value="ARABINOSE-BINDING PROTEIN-RELATED"/>
    <property type="match status" value="1"/>
</dbReference>
<feature type="domain" description="Probable transposase IS891/IS1136/IS1341" evidence="8">
    <location>
        <begin position="510"/>
        <end position="605"/>
    </location>
</feature>
<proteinExistence type="inferred from homology"/>
<dbReference type="InterPro" id="IPR006059">
    <property type="entry name" value="SBP"/>
</dbReference>
<evidence type="ECO:0000256" key="3">
    <source>
        <dbReference type="ARBA" id="ARBA00022723"/>
    </source>
</evidence>
<evidence type="ECO:0000259" key="8">
    <source>
        <dbReference type="Pfam" id="PF01385"/>
    </source>
</evidence>
<dbReference type="GO" id="GO:0046872">
    <property type="term" value="F:metal ion binding"/>
    <property type="evidence" value="ECO:0007669"/>
    <property type="project" value="UniProtKB-KW"/>
</dbReference>
<keyword evidence="5" id="KW-0238">DNA-binding</keyword>
<dbReference type="InterPro" id="IPR021027">
    <property type="entry name" value="Transposase_put_HTH"/>
</dbReference>
<dbReference type="InterPro" id="IPR010095">
    <property type="entry name" value="Cas12f1-like_TNB"/>
</dbReference>
<protein>
    <submittedName>
        <fullName evidence="11">Transposase, IS605 OrfB family, central region</fullName>
    </submittedName>
</protein>
<organism evidence="11 12">
    <name type="scientific">Streptomyces atratus</name>
    <dbReference type="NCBI Taxonomy" id="1893"/>
    <lineage>
        <taxon>Bacteria</taxon>
        <taxon>Bacillati</taxon>
        <taxon>Actinomycetota</taxon>
        <taxon>Actinomycetes</taxon>
        <taxon>Kitasatosporales</taxon>
        <taxon>Streptomycetaceae</taxon>
        <taxon>Streptomyces</taxon>
    </lineage>
</organism>